<organism evidence="2 3">
    <name type="scientific">Actinocatenispora sera</name>
    <dbReference type="NCBI Taxonomy" id="390989"/>
    <lineage>
        <taxon>Bacteria</taxon>
        <taxon>Bacillati</taxon>
        <taxon>Actinomycetota</taxon>
        <taxon>Actinomycetes</taxon>
        <taxon>Micromonosporales</taxon>
        <taxon>Micromonosporaceae</taxon>
        <taxon>Actinocatenispora</taxon>
    </lineage>
</organism>
<feature type="domain" description="Glyoxalase-like" evidence="1">
    <location>
        <begin position="9"/>
        <end position="109"/>
    </location>
</feature>
<dbReference type="Pfam" id="PF18029">
    <property type="entry name" value="Glyoxalase_6"/>
    <property type="match status" value="2"/>
</dbReference>
<reference evidence="2" key="1">
    <citation type="submission" date="2020-08" db="EMBL/GenBank/DDBJ databases">
        <title>Whole genome shotgun sequence of Actinocatenispora sera NBRC 101916.</title>
        <authorList>
            <person name="Komaki H."/>
            <person name="Tamura T."/>
        </authorList>
    </citation>
    <scope>NUCLEOTIDE SEQUENCE</scope>
    <source>
        <strain evidence="2">NBRC 101916</strain>
    </source>
</reference>
<name>A0A810L549_9ACTN</name>
<dbReference type="InterPro" id="IPR029068">
    <property type="entry name" value="Glyas_Bleomycin-R_OHBP_Dase"/>
</dbReference>
<dbReference type="KEGG" id="aser:Asera_38700"/>
<dbReference type="OrthoDB" id="3286168at2"/>
<dbReference type="AlphaFoldDB" id="A0A810L549"/>
<dbReference type="PANTHER" id="PTHR35908">
    <property type="entry name" value="HYPOTHETICAL FUSION PROTEIN"/>
    <property type="match status" value="1"/>
</dbReference>
<keyword evidence="3" id="KW-1185">Reference proteome</keyword>
<dbReference type="RefSeq" id="WP_030448032.1">
    <property type="nucleotide sequence ID" value="NZ_AP023354.1"/>
</dbReference>
<dbReference type="CDD" id="cd06587">
    <property type="entry name" value="VOC"/>
    <property type="match status" value="1"/>
</dbReference>
<evidence type="ECO:0000313" key="3">
    <source>
        <dbReference type="Proteomes" id="UP000680750"/>
    </source>
</evidence>
<dbReference type="SUPFAM" id="SSF54593">
    <property type="entry name" value="Glyoxalase/Bleomycin resistance protein/Dihydroxybiphenyl dioxygenase"/>
    <property type="match status" value="2"/>
</dbReference>
<protein>
    <recommendedName>
        <fullName evidence="1">Glyoxalase-like domain-containing protein</fullName>
    </recommendedName>
</protein>
<dbReference type="EMBL" id="AP023354">
    <property type="protein sequence ID" value="BCJ29762.1"/>
    <property type="molecule type" value="Genomic_DNA"/>
</dbReference>
<gene>
    <name evidence="2" type="ORF">Asera_38700</name>
</gene>
<evidence type="ECO:0000313" key="2">
    <source>
        <dbReference type="EMBL" id="BCJ29762.1"/>
    </source>
</evidence>
<proteinExistence type="predicted"/>
<sequence>MLRWLTAFVDVPAPFADRDVAFWQAVTGSTLSARRGDRAQFVTLLPPTGDAYLRAQTVFAGDGGSHLDLHADEPEALAAHARSLGATVRYQEPGLVVLESPAGLAFCVVAARGEAVRPAPVTRDDGSRSVVDQLCLDLPAGGYERECDFWSALTGWQLRPGSRPEFHYLVRPAGMPLRLLLQRLGDARPAAAHLDLACDDLEAEAAWHAARGARRSHRTADWITLRDPAGLPYCVTRRNPDTGTTPG</sequence>
<dbReference type="Gene3D" id="3.10.180.10">
    <property type="entry name" value="2,3-Dihydroxybiphenyl 1,2-Dioxygenase, domain 1"/>
    <property type="match status" value="2"/>
</dbReference>
<dbReference type="InterPro" id="IPR041581">
    <property type="entry name" value="Glyoxalase_6"/>
</dbReference>
<feature type="domain" description="Glyoxalase-like" evidence="1">
    <location>
        <begin position="134"/>
        <end position="236"/>
    </location>
</feature>
<dbReference type="PANTHER" id="PTHR35908:SF1">
    <property type="entry name" value="CONSERVED PROTEIN"/>
    <property type="match status" value="1"/>
</dbReference>
<evidence type="ECO:0000259" key="1">
    <source>
        <dbReference type="Pfam" id="PF18029"/>
    </source>
</evidence>
<accession>A0A810L549</accession>
<dbReference type="Proteomes" id="UP000680750">
    <property type="component" value="Chromosome"/>
</dbReference>